<protein>
    <submittedName>
        <fullName evidence="1">Uncharacterized protein y4iL</fullName>
    </submittedName>
</protein>
<reference evidence="1 2" key="1">
    <citation type="submission" date="2012-10" db="EMBL/GenBank/DDBJ databases">
        <title>Genome sequencing and analysis of entomopathogenic fungi Beauveria bassiana D1-5.</title>
        <authorList>
            <person name="Li Q."/>
            <person name="Wang L."/>
            <person name="Zhang Z."/>
            <person name="Wang Q."/>
            <person name="Ren J."/>
            <person name="Wang M."/>
            <person name="Xu W."/>
            <person name="Wang J."/>
            <person name="Lu Y."/>
            <person name="Du Q."/>
            <person name="Sun Z."/>
        </authorList>
    </citation>
    <scope>NUCLEOTIDE SEQUENCE [LARGE SCALE GENOMIC DNA]</scope>
    <source>
        <strain evidence="1 2">D1-5</strain>
    </source>
</reference>
<dbReference type="Gene3D" id="2.40.180.10">
    <property type="entry name" value="Catalase core domain"/>
    <property type="match status" value="2"/>
</dbReference>
<dbReference type="EMBL" id="ANFO01000942">
    <property type="protein sequence ID" value="KGQ05495.1"/>
    <property type="molecule type" value="Genomic_DNA"/>
</dbReference>
<gene>
    <name evidence="1" type="ORF">BBAD15_g9242</name>
</gene>
<dbReference type="SUPFAM" id="SSF56634">
    <property type="entry name" value="Heme-dependent catalase-like"/>
    <property type="match status" value="1"/>
</dbReference>
<organism evidence="1 2">
    <name type="scientific">Beauveria bassiana D1-5</name>
    <dbReference type="NCBI Taxonomy" id="1245745"/>
    <lineage>
        <taxon>Eukaryota</taxon>
        <taxon>Fungi</taxon>
        <taxon>Dikarya</taxon>
        <taxon>Ascomycota</taxon>
        <taxon>Pezizomycotina</taxon>
        <taxon>Sordariomycetes</taxon>
        <taxon>Hypocreomycetidae</taxon>
        <taxon>Hypocreales</taxon>
        <taxon>Cordycipitaceae</taxon>
        <taxon>Beauveria</taxon>
    </lineage>
</organism>
<dbReference type="eggNOG" id="ENOG502SH70">
    <property type="taxonomic scope" value="Eukaryota"/>
</dbReference>
<proteinExistence type="predicted"/>
<dbReference type="Proteomes" id="UP000030106">
    <property type="component" value="Unassembled WGS sequence"/>
</dbReference>
<evidence type="ECO:0000313" key="1">
    <source>
        <dbReference type="EMBL" id="KGQ05495.1"/>
    </source>
</evidence>
<dbReference type="STRING" id="1245745.A0A0A2VH71"/>
<comment type="caution">
    <text evidence="1">The sequence shown here is derived from an EMBL/GenBank/DDBJ whole genome shotgun (WGS) entry which is preliminary data.</text>
</comment>
<dbReference type="InterPro" id="IPR020835">
    <property type="entry name" value="Catalase_sf"/>
</dbReference>
<accession>A0A0A2VH71</accession>
<evidence type="ECO:0000313" key="2">
    <source>
        <dbReference type="Proteomes" id="UP000030106"/>
    </source>
</evidence>
<sequence length="315" mass="35513">MASPSTTWKETIALDESTRFDSEADMLTSVQRRHNELNSCPGKAFHRKQIFSGRGTFEVLPDLPPYARFGVFSQSHVFQSLIRLSNGSWGNYPDSKPDFRGFAIKVLDVKGPRLNGQFSDDTHHILMVQTDPFGANSFDFIKTAQEMDANHTEPDAEHLKFHGFTSSVFHTQTPFCVGPYAARGRLIPSQEASNALASAEVGASLVPRLPFTWKYQLQFYVNDSATPIEDATKPWDEKESPFITVASLYIPEQETSLSFREDIHTSPFYLWDTIEAHRPLGEVNRARRVVMRASVRTRRAYADGDERSSPNSATK</sequence>
<dbReference type="GO" id="GO:0020037">
    <property type="term" value="F:heme binding"/>
    <property type="evidence" value="ECO:0007669"/>
    <property type="project" value="InterPro"/>
</dbReference>
<dbReference type="AlphaFoldDB" id="A0A0A2VH71"/>
<dbReference type="HOGENOM" id="CLU_046417_0_0_1"/>
<name>A0A0A2VH71_BEABA</name>